<organism evidence="1 2">
    <name type="scientific">Rhododendron molle</name>
    <name type="common">Chinese azalea</name>
    <name type="synonym">Azalea mollis</name>
    <dbReference type="NCBI Taxonomy" id="49168"/>
    <lineage>
        <taxon>Eukaryota</taxon>
        <taxon>Viridiplantae</taxon>
        <taxon>Streptophyta</taxon>
        <taxon>Embryophyta</taxon>
        <taxon>Tracheophyta</taxon>
        <taxon>Spermatophyta</taxon>
        <taxon>Magnoliopsida</taxon>
        <taxon>eudicotyledons</taxon>
        <taxon>Gunneridae</taxon>
        <taxon>Pentapetalae</taxon>
        <taxon>asterids</taxon>
        <taxon>Ericales</taxon>
        <taxon>Ericaceae</taxon>
        <taxon>Ericoideae</taxon>
        <taxon>Rhodoreae</taxon>
        <taxon>Rhododendron</taxon>
    </lineage>
</organism>
<accession>A0ACC0MB25</accession>
<keyword evidence="2" id="KW-1185">Reference proteome</keyword>
<gene>
    <name evidence="1" type="ORF">RHMOL_Rhmol09G0075200</name>
</gene>
<reference evidence="1" key="1">
    <citation type="submission" date="2022-02" db="EMBL/GenBank/DDBJ databases">
        <title>Plant Genome Project.</title>
        <authorList>
            <person name="Zhang R.-G."/>
        </authorList>
    </citation>
    <scope>NUCLEOTIDE SEQUENCE</scope>
    <source>
        <strain evidence="1">AT1</strain>
    </source>
</reference>
<evidence type="ECO:0000313" key="1">
    <source>
        <dbReference type="EMBL" id="KAI8538094.1"/>
    </source>
</evidence>
<name>A0ACC0MB25_RHOML</name>
<dbReference type="Proteomes" id="UP001062846">
    <property type="component" value="Chromosome 9"/>
</dbReference>
<sequence>MANRGASSRVWILPKFKDSYWKEKRTNPKDYSVGLRQQWKFRIEEHERMVNDLRNMGVRIPHC</sequence>
<proteinExistence type="predicted"/>
<protein>
    <submittedName>
        <fullName evidence="1">Uncharacterized protein</fullName>
    </submittedName>
</protein>
<comment type="caution">
    <text evidence="1">The sequence shown here is derived from an EMBL/GenBank/DDBJ whole genome shotgun (WGS) entry which is preliminary data.</text>
</comment>
<dbReference type="EMBL" id="CM046396">
    <property type="protein sequence ID" value="KAI8538094.1"/>
    <property type="molecule type" value="Genomic_DNA"/>
</dbReference>
<evidence type="ECO:0000313" key="2">
    <source>
        <dbReference type="Proteomes" id="UP001062846"/>
    </source>
</evidence>